<evidence type="ECO:0000256" key="1">
    <source>
        <dbReference type="ARBA" id="ARBA00006865"/>
    </source>
</evidence>
<dbReference type="Proteomes" id="UP001221189">
    <property type="component" value="Unassembled WGS sequence"/>
</dbReference>
<feature type="domain" description="GH16" evidence="2">
    <location>
        <begin position="40"/>
        <end position="299"/>
    </location>
</feature>
<dbReference type="InterPro" id="IPR050546">
    <property type="entry name" value="Glycosyl_Hydrlase_16"/>
</dbReference>
<organism evidence="3 4">
    <name type="scientific">Roseateles albus</name>
    <dbReference type="NCBI Taxonomy" id="2987525"/>
    <lineage>
        <taxon>Bacteria</taxon>
        <taxon>Pseudomonadati</taxon>
        <taxon>Pseudomonadota</taxon>
        <taxon>Betaproteobacteria</taxon>
        <taxon>Burkholderiales</taxon>
        <taxon>Sphaerotilaceae</taxon>
        <taxon>Roseateles</taxon>
    </lineage>
</organism>
<dbReference type="InterPro" id="IPR013320">
    <property type="entry name" value="ConA-like_dom_sf"/>
</dbReference>
<proteinExistence type="inferred from homology"/>
<comment type="similarity">
    <text evidence="1">Belongs to the glycosyl hydrolase 16 family.</text>
</comment>
<keyword evidence="3" id="KW-0378">Hydrolase</keyword>
<comment type="caution">
    <text evidence="3">The sequence shown here is derived from an EMBL/GenBank/DDBJ whole genome shotgun (WGS) entry which is preliminary data.</text>
</comment>
<dbReference type="Gene3D" id="2.60.120.200">
    <property type="match status" value="1"/>
</dbReference>
<dbReference type="SUPFAM" id="SSF49899">
    <property type="entry name" value="Concanavalin A-like lectins/glucanases"/>
    <property type="match status" value="1"/>
</dbReference>
<keyword evidence="4" id="KW-1185">Reference proteome</keyword>
<dbReference type="PROSITE" id="PS51762">
    <property type="entry name" value="GH16_2"/>
    <property type="match status" value="1"/>
</dbReference>
<dbReference type="PANTHER" id="PTHR10963:SF55">
    <property type="entry name" value="GLYCOSIDE HYDROLASE FAMILY 16 PROTEIN"/>
    <property type="match status" value="1"/>
</dbReference>
<dbReference type="Pfam" id="PF00722">
    <property type="entry name" value="Glyco_hydro_16"/>
    <property type="match status" value="1"/>
</dbReference>
<evidence type="ECO:0000313" key="4">
    <source>
        <dbReference type="Proteomes" id="UP001221189"/>
    </source>
</evidence>
<dbReference type="RefSeq" id="WP_273598512.1">
    <property type="nucleotide sequence ID" value="NZ_JAQQXT010000001.1"/>
</dbReference>
<sequence>MPTASLQLCSELISQRRCWTPLLAGLALVACGSGGADVAPAPAQTPAPAAQTLSLPAGYKLVWSDEFEQAGLPDPAKWVYDTGMNKQGWHNKELQYYSHARAENSVVQDGKLIISARLESLDKQPDWGGQRYTSARLITAGKADWTYGFFEIRAKLPCGVGSWPAIWMLGSQGEWPAGGELDIMEQVGKEPAKVFSTVHTTAGSGAHGKGGETQVPDACSAFHNYQMHWTADQVSFGIDGKTHAVYPNLKTGKAAWPFDAPQFLILNIAIGGDLGGPVDDAALPIRMEVEHVRIYQQAK</sequence>
<dbReference type="PANTHER" id="PTHR10963">
    <property type="entry name" value="GLYCOSYL HYDROLASE-RELATED"/>
    <property type="match status" value="1"/>
</dbReference>
<protein>
    <submittedName>
        <fullName evidence="3">Glycoside hydrolase family 16 protein</fullName>
    </submittedName>
</protein>
<dbReference type="EMBL" id="JAQQXT010000001">
    <property type="protein sequence ID" value="MDC8770019.1"/>
    <property type="molecule type" value="Genomic_DNA"/>
</dbReference>
<dbReference type="CDD" id="cd08023">
    <property type="entry name" value="GH16_laminarinase_like"/>
    <property type="match status" value="1"/>
</dbReference>
<accession>A0ABT5K7T4</accession>
<dbReference type="InterPro" id="IPR000757">
    <property type="entry name" value="Beta-glucanase-like"/>
</dbReference>
<evidence type="ECO:0000313" key="3">
    <source>
        <dbReference type="EMBL" id="MDC8770019.1"/>
    </source>
</evidence>
<dbReference type="GO" id="GO:0016787">
    <property type="term" value="F:hydrolase activity"/>
    <property type="evidence" value="ECO:0007669"/>
    <property type="project" value="UniProtKB-KW"/>
</dbReference>
<evidence type="ECO:0000259" key="2">
    <source>
        <dbReference type="PROSITE" id="PS51762"/>
    </source>
</evidence>
<name>A0ABT5K7T4_9BURK</name>
<reference evidence="3 4" key="1">
    <citation type="submission" date="2022-10" db="EMBL/GenBank/DDBJ databases">
        <title>Paucibacter sp. hw1 Genome sequencing.</title>
        <authorList>
            <person name="Park S."/>
        </authorList>
    </citation>
    <scope>NUCLEOTIDE SEQUENCE [LARGE SCALE GENOMIC DNA]</scope>
    <source>
        <strain evidence="4">hw1</strain>
    </source>
</reference>
<gene>
    <name evidence="3" type="ORF">PRZ03_00445</name>
</gene>